<keyword evidence="4" id="KW-1185">Reference proteome</keyword>
<name>A0A1Q2L3T6_9BACL</name>
<dbReference type="Pfam" id="PF12850">
    <property type="entry name" value="Metallophos_2"/>
    <property type="match status" value="1"/>
</dbReference>
<comment type="similarity">
    <text evidence="1">Belongs to the metallophosphoesterase superfamily. YfcE family.</text>
</comment>
<dbReference type="InterPro" id="IPR050126">
    <property type="entry name" value="Ap4A_hydrolase"/>
</dbReference>
<dbReference type="RefSeq" id="WP_198038576.1">
    <property type="nucleotide sequence ID" value="NZ_CP019640.1"/>
</dbReference>
<feature type="domain" description="Calcineurin-like phosphoesterase" evidence="2">
    <location>
        <begin position="4"/>
        <end position="198"/>
    </location>
</feature>
<gene>
    <name evidence="3" type="ORF">B0X71_10670</name>
</gene>
<dbReference type="InterPro" id="IPR024654">
    <property type="entry name" value="Calcineurin-like_PHP_lpxH"/>
</dbReference>
<evidence type="ECO:0000259" key="2">
    <source>
        <dbReference type="Pfam" id="PF12850"/>
    </source>
</evidence>
<organism evidence="3 4">
    <name type="scientific">Planococcus lenghuensis</name>
    <dbReference type="NCBI Taxonomy" id="2213202"/>
    <lineage>
        <taxon>Bacteria</taxon>
        <taxon>Bacillati</taxon>
        <taxon>Bacillota</taxon>
        <taxon>Bacilli</taxon>
        <taxon>Bacillales</taxon>
        <taxon>Caryophanaceae</taxon>
        <taxon>Planococcus</taxon>
    </lineage>
</organism>
<dbReference type="GO" id="GO:0005737">
    <property type="term" value="C:cytoplasm"/>
    <property type="evidence" value="ECO:0007669"/>
    <property type="project" value="TreeGrafter"/>
</dbReference>
<evidence type="ECO:0000313" key="4">
    <source>
        <dbReference type="Proteomes" id="UP000188184"/>
    </source>
</evidence>
<dbReference type="InterPro" id="IPR011152">
    <property type="entry name" value="Pesterase_MJ0912"/>
</dbReference>
<dbReference type="EMBL" id="CP019640">
    <property type="protein sequence ID" value="AQQ55089.1"/>
    <property type="molecule type" value="Genomic_DNA"/>
</dbReference>
<sequence length="243" mass="26837">MRTKIAVLADIHSNKAALDAALGEIDADPSISHIYCLGDMIAIGHETNGVLETLFSRKDVTLISGNHDEGVVAAGNGGPIPEGSAEGERAHHEWVASGLDPKFTPQLEALEKELLIEIEGRMVLFTHYHLDSDKQILPIDTEPSGEKLDAQYAGYPADIVCFGHHHPVHYFKTIDRIYINPGSLGCCDEPYGRYATITFGSDIDVELKKAHYENKAFLAGYEEQDVPEKDFILEMFHGNQHLK</sequence>
<dbReference type="SUPFAM" id="SSF56300">
    <property type="entry name" value="Metallo-dependent phosphatases"/>
    <property type="match status" value="1"/>
</dbReference>
<evidence type="ECO:0000256" key="1">
    <source>
        <dbReference type="ARBA" id="ARBA00008950"/>
    </source>
</evidence>
<proteinExistence type="inferred from homology"/>
<dbReference type="Gene3D" id="3.60.21.10">
    <property type="match status" value="1"/>
</dbReference>
<dbReference type="PIRSF" id="PIRSF000883">
    <property type="entry name" value="Pesterase_MJ0912"/>
    <property type="match status" value="1"/>
</dbReference>
<dbReference type="KEGG" id="pmar:B0X71_10670"/>
<dbReference type="GO" id="GO:0016791">
    <property type="term" value="F:phosphatase activity"/>
    <property type="evidence" value="ECO:0007669"/>
    <property type="project" value="TreeGrafter"/>
</dbReference>
<dbReference type="PANTHER" id="PTHR42850:SF2">
    <property type="entry name" value="BLL5683 PROTEIN"/>
    <property type="match status" value="1"/>
</dbReference>
<evidence type="ECO:0000313" key="3">
    <source>
        <dbReference type="EMBL" id="AQQ55089.1"/>
    </source>
</evidence>
<dbReference type="InterPro" id="IPR029052">
    <property type="entry name" value="Metallo-depent_PP-like"/>
</dbReference>
<protein>
    <recommendedName>
        <fullName evidence="2">Calcineurin-like phosphoesterase domain-containing protein</fullName>
    </recommendedName>
</protein>
<accession>A0A1Q2L3T6</accession>
<dbReference type="AlphaFoldDB" id="A0A1Q2L3T6"/>
<dbReference type="Proteomes" id="UP000188184">
    <property type="component" value="Chromosome"/>
</dbReference>
<dbReference type="PANTHER" id="PTHR42850">
    <property type="entry name" value="METALLOPHOSPHOESTERASE"/>
    <property type="match status" value="1"/>
</dbReference>
<dbReference type="CDD" id="cd00838">
    <property type="entry name" value="MPP_superfamily"/>
    <property type="match status" value="1"/>
</dbReference>
<reference evidence="3 4" key="1">
    <citation type="submission" date="2017-02" db="EMBL/GenBank/DDBJ databases">
        <title>The complete genomic sequence of a novel cold adapted crude oil-degrading bacterium Planococcus qaidamina Y42.</title>
        <authorList>
            <person name="Yang R."/>
        </authorList>
    </citation>
    <scope>NUCLEOTIDE SEQUENCE [LARGE SCALE GENOMIC DNA]</scope>
    <source>
        <strain evidence="3 4">Y42</strain>
    </source>
</reference>